<evidence type="ECO:0000256" key="1">
    <source>
        <dbReference type="SAM" id="Coils"/>
    </source>
</evidence>
<feature type="region of interest" description="Disordered" evidence="2">
    <location>
        <begin position="121"/>
        <end position="144"/>
    </location>
</feature>
<keyword evidence="1" id="KW-0175">Coiled coil</keyword>
<evidence type="ECO:0000256" key="2">
    <source>
        <dbReference type="SAM" id="MobiDB-lite"/>
    </source>
</evidence>
<organism evidence="3 4">
    <name type="scientific">Cyclospora cayetanensis</name>
    <dbReference type="NCBI Taxonomy" id="88456"/>
    <lineage>
        <taxon>Eukaryota</taxon>
        <taxon>Sar</taxon>
        <taxon>Alveolata</taxon>
        <taxon>Apicomplexa</taxon>
        <taxon>Conoidasida</taxon>
        <taxon>Coccidia</taxon>
        <taxon>Eucoccidiorida</taxon>
        <taxon>Eimeriorina</taxon>
        <taxon>Eimeriidae</taxon>
        <taxon>Cyclospora</taxon>
    </lineage>
</organism>
<proteinExistence type="predicted"/>
<dbReference type="VEuPathDB" id="ToxoDB:cyc_04682"/>
<evidence type="ECO:0000313" key="3">
    <source>
        <dbReference type="EMBL" id="OEH73781.1"/>
    </source>
</evidence>
<feature type="compositionally biased region" description="Basic residues" evidence="2">
    <location>
        <begin position="344"/>
        <end position="363"/>
    </location>
</feature>
<dbReference type="EMBL" id="JROU02002243">
    <property type="protein sequence ID" value="OEH73781.1"/>
    <property type="molecule type" value="Genomic_DNA"/>
</dbReference>
<dbReference type="InParanoid" id="A0A1D3CRG0"/>
<feature type="coiled-coil region" evidence="1">
    <location>
        <begin position="15"/>
        <end position="56"/>
    </location>
</feature>
<feature type="compositionally biased region" description="Basic and acidic residues" evidence="2">
    <location>
        <begin position="281"/>
        <end position="290"/>
    </location>
</feature>
<keyword evidence="4" id="KW-1185">Reference proteome</keyword>
<feature type="compositionally biased region" description="Basic and acidic residues" evidence="2">
    <location>
        <begin position="133"/>
        <end position="144"/>
    </location>
</feature>
<comment type="caution">
    <text evidence="3">The sequence shown here is derived from an EMBL/GenBank/DDBJ whole genome shotgun (WGS) entry which is preliminary data.</text>
</comment>
<gene>
    <name evidence="3" type="ORF">cyc_04682</name>
</gene>
<dbReference type="AlphaFoldDB" id="A0A1D3CRG0"/>
<accession>A0A1D3CRG0</accession>
<name>A0A1D3CRG0_9EIME</name>
<reference evidence="3 4" key="1">
    <citation type="journal article" date="2016" name="BMC Genomics">
        <title>Comparative genomics reveals Cyclospora cayetanensis possesses coccidia-like metabolism and invasion components but unique surface antigens.</title>
        <authorList>
            <person name="Liu S."/>
            <person name="Wang L."/>
            <person name="Zheng H."/>
            <person name="Xu Z."/>
            <person name="Roellig D.M."/>
            <person name="Li N."/>
            <person name="Frace M.A."/>
            <person name="Tang K."/>
            <person name="Arrowood M.J."/>
            <person name="Moss D.M."/>
            <person name="Zhang L."/>
            <person name="Feng Y."/>
            <person name="Xiao L."/>
        </authorList>
    </citation>
    <scope>NUCLEOTIDE SEQUENCE [LARGE SCALE GENOMIC DNA]</scope>
    <source>
        <strain evidence="3 4">CHN_HEN01</strain>
    </source>
</reference>
<feature type="region of interest" description="Disordered" evidence="2">
    <location>
        <begin position="185"/>
        <end position="363"/>
    </location>
</feature>
<dbReference type="VEuPathDB" id="ToxoDB:LOC34621180"/>
<evidence type="ECO:0000313" key="4">
    <source>
        <dbReference type="Proteomes" id="UP000095192"/>
    </source>
</evidence>
<sequence>MQTKGCFPESDTHSVELLRQEIRSLQEQLLQKDLLAQDMQQKASEAERQLQVQVQNSQRHAQQLSIDLRRSVAEVESLSAKFFAERRQLEATHAEQMEALNGCVDALKSKNDQLEADKTKSGVFQTTGGLEGPEERGGVDRGRLKSDASKEDACLLIDFTAAACVVEGSARSGGLGVATEALSRTAVEGDSEQEAETAPLAATSSDTDGNKREGEDNDNDGEDGNKREGDMPTAGAVEIGATAPSAAREEVLSGGMVLQLGGQRDVKAKNPEAARGTAEAETAKQGKEAVEESSNNSSSDEDTPLSLLASARPVKRSSTDLAAAGREAISNRNATAASSGSSKAKGRVSAKKAKAKAAPRKGR</sequence>
<dbReference type="Proteomes" id="UP000095192">
    <property type="component" value="Unassembled WGS sequence"/>
</dbReference>
<protein>
    <submittedName>
        <fullName evidence="3">Uncharacterized protein</fullName>
    </submittedName>
</protein>